<sequence>MSLTLSIEDLARFELLVGLSQDGTCTFNMKSHSDQQVSLPPPLEGSGISINFHTVRSDKGTLLSVSTAFSKPMQNGPSDRSIAESGQSEVSAHLGSYASLAHPCEVNGVSNVMSAEHWAGWPKVAAVNDFAAACVATATNSPSFDDSYFDIGTLGDVPFAPDFTGFPAKMPDNEAMNSVLASPISCLSSSSSYASSLADISDQVLSPASTVSSRFSPPRADDIASFNCPPPSPEGPSGETTQMGKTQRIRRHPCLHPGCTRKFTSEYTRRVHMEAHKPKVRKCVPCTIDGCKEVFSRRHDRLRHEVSQHGKVCEWLCKECSRFFSSQRRLENHKCRGSIHAVSRWPIMPPTQVQGG</sequence>
<protein>
    <recommendedName>
        <fullName evidence="3">C2H2-type domain-containing protein</fullName>
    </recommendedName>
</protein>
<accession>A0A5C3MN99</accession>
<keyword evidence="5" id="KW-1185">Reference proteome</keyword>
<dbReference type="PROSITE" id="PS50157">
    <property type="entry name" value="ZINC_FINGER_C2H2_2"/>
    <property type="match status" value="1"/>
</dbReference>
<dbReference type="Proteomes" id="UP000305948">
    <property type="component" value="Unassembled WGS sequence"/>
</dbReference>
<dbReference type="STRING" id="5364.A0A5C3MN99"/>
<dbReference type="SMART" id="SM00355">
    <property type="entry name" value="ZnF_C2H2"/>
    <property type="match status" value="3"/>
</dbReference>
<evidence type="ECO:0000313" key="4">
    <source>
        <dbReference type="EMBL" id="TFK46754.1"/>
    </source>
</evidence>
<keyword evidence="1" id="KW-0863">Zinc-finger</keyword>
<keyword evidence="1" id="KW-0862">Zinc</keyword>
<reference evidence="4 5" key="1">
    <citation type="journal article" date="2019" name="Nat. Ecol. Evol.">
        <title>Megaphylogeny resolves global patterns of mushroom evolution.</title>
        <authorList>
            <person name="Varga T."/>
            <person name="Krizsan K."/>
            <person name="Foldi C."/>
            <person name="Dima B."/>
            <person name="Sanchez-Garcia M."/>
            <person name="Sanchez-Ramirez S."/>
            <person name="Szollosi G.J."/>
            <person name="Szarkandi J.G."/>
            <person name="Papp V."/>
            <person name="Albert L."/>
            <person name="Andreopoulos W."/>
            <person name="Angelini C."/>
            <person name="Antonin V."/>
            <person name="Barry K.W."/>
            <person name="Bougher N.L."/>
            <person name="Buchanan P."/>
            <person name="Buyck B."/>
            <person name="Bense V."/>
            <person name="Catcheside P."/>
            <person name="Chovatia M."/>
            <person name="Cooper J."/>
            <person name="Damon W."/>
            <person name="Desjardin D."/>
            <person name="Finy P."/>
            <person name="Geml J."/>
            <person name="Haridas S."/>
            <person name="Hughes K."/>
            <person name="Justo A."/>
            <person name="Karasinski D."/>
            <person name="Kautmanova I."/>
            <person name="Kiss B."/>
            <person name="Kocsube S."/>
            <person name="Kotiranta H."/>
            <person name="LaButti K.M."/>
            <person name="Lechner B.E."/>
            <person name="Liimatainen K."/>
            <person name="Lipzen A."/>
            <person name="Lukacs Z."/>
            <person name="Mihaltcheva S."/>
            <person name="Morgado L.N."/>
            <person name="Niskanen T."/>
            <person name="Noordeloos M.E."/>
            <person name="Ohm R.A."/>
            <person name="Ortiz-Santana B."/>
            <person name="Ovrebo C."/>
            <person name="Racz N."/>
            <person name="Riley R."/>
            <person name="Savchenko A."/>
            <person name="Shiryaev A."/>
            <person name="Soop K."/>
            <person name="Spirin V."/>
            <person name="Szebenyi C."/>
            <person name="Tomsovsky M."/>
            <person name="Tulloss R.E."/>
            <person name="Uehling J."/>
            <person name="Grigoriev I.V."/>
            <person name="Vagvolgyi C."/>
            <person name="Papp T."/>
            <person name="Martin F.M."/>
            <person name="Miettinen O."/>
            <person name="Hibbett D.S."/>
            <person name="Nagy L.G."/>
        </authorList>
    </citation>
    <scope>NUCLEOTIDE SEQUENCE [LARGE SCALE GENOMIC DNA]</scope>
    <source>
        <strain evidence="4 5">OMC1185</strain>
    </source>
</reference>
<gene>
    <name evidence="4" type="ORF">OE88DRAFT_1739098</name>
</gene>
<dbReference type="PROSITE" id="PS00028">
    <property type="entry name" value="ZINC_FINGER_C2H2_1"/>
    <property type="match status" value="1"/>
</dbReference>
<feature type="region of interest" description="Disordered" evidence="2">
    <location>
        <begin position="223"/>
        <end position="242"/>
    </location>
</feature>
<evidence type="ECO:0000256" key="1">
    <source>
        <dbReference type="PROSITE-ProRule" id="PRU00042"/>
    </source>
</evidence>
<name>A0A5C3MN99_9AGAM</name>
<keyword evidence="1" id="KW-0479">Metal-binding</keyword>
<feature type="domain" description="C2H2-type" evidence="3">
    <location>
        <begin position="315"/>
        <end position="345"/>
    </location>
</feature>
<evidence type="ECO:0000256" key="2">
    <source>
        <dbReference type="SAM" id="MobiDB-lite"/>
    </source>
</evidence>
<proteinExistence type="predicted"/>
<dbReference type="EMBL" id="ML213527">
    <property type="protein sequence ID" value="TFK46754.1"/>
    <property type="molecule type" value="Genomic_DNA"/>
</dbReference>
<dbReference type="Gene3D" id="3.30.160.60">
    <property type="entry name" value="Classic Zinc Finger"/>
    <property type="match status" value="1"/>
</dbReference>
<evidence type="ECO:0000313" key="5">
    <source>
        <dbReference type="Proteomes" id="UP000305948"/>
    </source>
</evidence>
<evidence type="ECO:0000259" key="3">
    <source>
        <dbReference type="PROSITE" id="PS50157"/>
    </source>
</evidence>
<dbReference type="OrthoDB" id="8117402at2759"/>
<organism evidence="4 5">
    <name type="scientific">Heliocybe sulcata</name>
    <dbReference type="NCBI Taxonomy" id="5364"/>
    <lineage>
        <taxon>Eukaryota</taxon>
        <taxon>Fungi</taxon>
        <taxon>Dikarya</taxon>
        <taxon>Basidiomycota</taxon>
        <taxon>Agaricomycotina</taxon>
        <taxon>Agaricomycetes</taxon>
        <taxon>Gloeophyllales</taxon>
        <taxon>Gloeophyllaceae</taxon>
        <taxon>Heliocybe</taxon>
    </lineage>
</organism>
<dbReference type="AlphaFoldDB" id="A0A5C3MN99"/>
<dbReference type="GO" id="GO:0008270">
    <property type="term" value="F:zinc ion binding"/>
    <property type="evidence" value="ECO:0007669"/>
    <property type="project" value="UniProtKB-KW"/>
</dbReference>
<dbReference type="InterPro" id="IPR013087">
    <property type="entry name" value="Znf_C2H2_type"/>
</dbReference>